<evidence type="ECO:0000313" key="5">
    <source>
        <dbReference type="EMBL" id="ANM69525.1"/>
    </source>
</evidence>
<proteinExistence type="evidence at protein level"/>
<dbReference type="GO" id="GO:0016628">
    <property type="term" value="F:oxidoreductase activity, acting on the CH-CH group of donors, NAD or NADP as acceptor"/>
    <property type="evidence" value="ECO:0007669"/>
    <property type="project" value="InterPro"/>
</dbReference>
<evidence type="ECO:0000313" key="6">
    <source>
        <dbReference type="Proteomes" id="UP000006548"/>
    </source>
</evidence>
<evidence type="ECO:0000256" key="1">
    <source>
        <dbReference type="ARBA" id="ARBA00023002"/>
    </source>
</evidence>
<protein>
    <submittedName>
        <fullName evidence="5">Zinc-binding dehydrogenase family protein</fullName>
    </submittedName>
</protein>
<dbReference type="EMBL" id="CP002688">
    <property type="protein sequence ID" value="ANM69525.1"/>
    <property type="molecule type" value="Genomic_DNA"/>
</dbReference>
<dbReference type="Gene3D" id="3.40.50.720">
    <property type="entry name" value="NAD(P)-binding Rossmann-like Domain"/>
    <property type="match status" value="1"/>
</dbReference>
<dbReference type="GeneID" id="833779"/>
<dbReference type="InterPro" id="IPR045010">
    <property type="entry name" value="MDR_fam"/>
</dbReference>
<dbReference type="SMR" id="A0A1P8BD40"/>
<dbReference type="InterPro" id="IPR013149">
    <property type="entry name" value="ADH-like_C"/>
</dbReference>
<evidence type="ECO:0007829" key="7">
    <source>
        <dbReference type="PeptideAtlas" id="A0A1P8BD40"/>
    </source>
</evidence>
<organism evidence="5 6">
    <name type="scientific">Arabidopsis thaliana</name>
    <name type="common">Mouse-ear cress</name>
    <dbReference type="NCBI Taxonomy" id="3702"/>
    <lineage>
        <taxon>Eukaryota</taxon>
        <taxon>Viridiplantae</taxon>
        <taxon>Streptophyta</taxon>
        <taxon>Embryophyta</taxon>
        <taxon>Tracheophyta</taxon>
        <taxon>Spermatophyta</taxon>
        <taxon>Magnoliopsida</taxon>
        <taxon>eudicotyledons</taxon>
        <taxon>Gunneridae</taxon>
        <taxon>Pentapetalae</taxon>
        <taxon>rosids</taxon>
        <taxon>malvids</taxon>
        <taxon>Brassicales</taxon>
        <taxon>Brassicaceae</taxon>
        <taxon>Camelineae</taxon>
        <taxon>Arabidopsis</taxon>
    </lineage>
</organism>
<keyword evidence="7 8" id="KW-1267">Proteomics identification</keyword>
<dbReference type="FunFam" id="3.40.50.720:FF:000121">
    <property type="entry name" value="Prostaglandin reductase 2"/>
    <property type="match status" value="1"/>
</dbReference>
<gene>
    <name evidence="4 5" type="ordered locus">At5g38000</name>
    <name evidence="5" type="ORF">K19A23.1</name>
    <name evidence="5" type="ORF">K19A23_1</name>
</gene>
<evidence type="ECO:0000313" key="4">
    <source>
        <dbReference type="Araport" id="AT5G38000"/>
    </source>
</evidence>
<feature type="domain" description="Alcohol dehydrogenase-like C-terminal" evidence="2">
    <location>
        <begin position="156"/>
        <end position="289"/>
    </location>
</feature>
<keyword evidence="1" id="KW-0560">Oxidoreductase</keyword>
<dbReference type="SUPFAM" id="SSF50129">
    <property type="entry name" value="GroES-like"/>
    <property type="match status" value="2"/>
</dbReference>
<dbReference type="Araport" id="AT5G38000"/>
<dbReference type="Gene3D" id="3.90.180.10">
    <property type="entry name" value="Medium-chain alcohol dehydrogenases, catalytic domain"/>
    <property type="match status" value="1"/>
</dbReference>
<dbReference type="GO" id="GO:0006979">
    <property type="term" value="P:response to oxidative stress"/>
    <property type="evidence" value="ECO:0000270"/>
    <property type="project" value="TIGR"/>
</dbReference>
<dbReference type="KEGG" id="ath:AT5G38000"/>
<sequence>MANIGVVTTATNNQVIFRNYVNGFPKESDLYIAASTVDLRVPPGSMAVLVKNLYLSCDPHSRTRMGKPDPSSPASMAHAFTIGKPISGFGVAKAIDSGHPNYKTGDLLWGRVGWEEYSVITPTPSSHFKIHHTDVPLSFYTGLLGETVFVSAASGAVGQLVGQFAKMAGCYVVGSASSEEKVDLLKTKFGYDDAFNYKEEKDLSAALKRCFPEGIDIYFENVGGKMLEAVLENMRTHGRIAACGMISQYNLKKPEVLHNTATIVHKRIRVQGFAAVEFFDRYSKFLDFILPHVREGKLTYVEDISQGLENGPSALIGLFHGKNVGKQLVEVARV</sequence>
<dbReference type="PANTHER" id="PTHR43205">
    <property type="entry name" value="PROSTAGLANDIN REDUCTASE"/>
    <property type="match status" value="1"/>
</dbReference>
<dbReference type="AlphaFoldDB" id="A0A1P8BD40"/>
<dbReference type="ProteomicsDB" id="216200"/>
<name>A0A1P8BD40_ARATH</name>
<feature type="domain" description="Oxidoreductase N-terminal" evidence="3">
    <location>
        <begin position="14"/>
        <end position="122"/>
    </location>
</feature>
<dbReference type="SUPFAM" id="SSF51735">
    <property type="entry name" value="NAD(P)-binding Rossmann-fold domains"/>
    <property type="match status" value="1"/>
</dbReference>
<keyword evidence="6" id="KW-1185">Reference proteome</keyword>
<dbReference type="InterPro" id="IPR011032">
    <property type="entry name" value="GroES-like_sf"/>
</dbReference>
<reference evidence="5 6" key="1">
    <citation type="journal article" date="2000" name="Nature">
        <title>Sequence and analysis of chromosome 5 of the plant Arabidopsis thaliana.</title>
        <authorList>
            <consortium name="Kazusa DNA Research Institute"/>
            <consortium name="Cold Spring Harbor and Washington University in St Louis Sequencing Consortium"/>
            <consortium name="European Union Arabidopsis Genome Sequencing Consortium"/>
            <person name="Tabata S."/>
            <person name="Kaneko T."/>
            <person name="Nakamura Y."/>
            <person name="Kotani H."/>
            <person name="Kato T."/>
            <person name="Asamizu E."/>
            <person name="Miyajima N."/>
            <person name="Sasamoto S."/>
            <person name="Kimura T."/>
            <person name="Hosouchi T."/>
            <person name="Kawashima K."/>
            <person name="Kohara M."/>
            <person name="Matsumoto M."/>
            <person name="Matsuno A."/>
            <person name="Muraki A."/>
            <person name="Nakayama S."/>
            <person name="Nakazaki N."/>
            <person name="Naruo K."/>
            <person name="Okumura S."/>
            <person name="Shinpo S."/>
            <person name="Takeuchi C."/>
            <person name="Wada T."/>
            <person name="Watanabe A."/>
            <person name="Yamada M."/>
            <person name="Yasuda M."/>
            <person name="Sato S."/>
            <person name="de la Bastide M."/>
            <person name="Huang E."/>
            <person name="Spiegel L."/>
            <person name="Gnoj L."/>
            <person name="O'Shaughnessy A."/>
            <person name="Preston R."/>
            <person name="Habermann K."/>
            <person name="Murray J."/>
            <person name="Johnson D."/>
            <person name="Rohlfing T."/>
            <person name="Nelson J."/>
            <person name="Stoneking T."/>
            <person name="Pepin K."/>
            <person name="Spieth J."/>
            <person name="Sekhon M."/>
            <person name="Armstrong J."/>
            <person name="Becker M."/>
            <person name="Belter E."/>
            <person name="Cordum H."/>
            <person name="Cordes M."/>
            <person name="Courtney L."/>
            <person name="Courtney W."/>
            <person name="Dante M."/>
            <person name="Du H."/>
            <person name="Edwards J."/>
            <person name="Fryman J."/>
            <person name="Haakensen B."/>
            <person name="Lamar E."/>
            <person name="Latreille P."/>
            <person name="Leonard S."/>
            <person name="Meyer R."/>
            <person name="Mulvaney E."/>
            <person name="Ozersky P."/>
            <person name="Riley A."/>
            <person name="Strowmatt C."/>
            <person name="Wagner-McPherson C."/>
            <person name="Wollam A."/>
            <person name="Yoakum M."/>
            <person name="Bell M."/>
            <person name="Dedhia N."/>
            <person name="Parnell L."/>
            <person name="Shah R."/>
            <person name="Rodriguez M."/>
            <person name="See L.H."/>
            <person name="Vil D."/>
            <person name="Baker J."/>
            <person name="Kirchoff K."/>
            <person name="Toth K."/>
            <person name="King L."/>
            <person name="Bahret A."/>
            <person name="Miller B."/>
            <person name="Marra M."/>
            <person name="Martienssen R."/>
            <person name="McCombie W.R."/>
            <person name="Wilson R.K."/>
            <person name="Murphy G."/>
            <person name="Bancroft I."/>
            <person name="Volckaert G."/>
            <person name="Wambutt R."/>
            <person name="Dusterhoft A."/>
            <person name="Stiekema W."/>
            <person name="Pohl T."/>
            <person name="Entian K.D."/>
            <person name="Terryn N."/>
            <person name="Hartley N."/>
            <person name="Bent E."/>
            <person name="Johnson S."/>
            <person name="Langham S.A."/>
            <person name="McCullagh B."/>
            <person name="Robben J."/>
            <person name="Grymonprez B."/>
            <person name="Zimmermann W."/>
            <person name="Ramsperger U."/>
            <person name="Wedler H."/>
            <person name="Balke K."/>
            <person name="Wedler E."/>
            <person name="Peters S."/>
            <person name="van Staveren M."/>
            <person name="Dirkse W."/>
            <person name="Mooijman P."/>
            <person name="Lankhorst R.K."/>
            <person name="Weitzenegger T."/>
            <person name="Bothe G."/>
            <person name="Rose M."/>
            <person name="Hauf J."/>
            <person name="Berneiser S."/>
            <person name="Hempel S."/>
            <person name="Feldpausch M."/>
            <person name="Lamberth S."/>
            <person name="Villarroel R."/>
            <person name="Gielen J."/>
            <person name="Ardiles W."/>
            <person name="Bents O."/>
            <person name="Lemcke K."/>
            <person name="Kolesov G."/>
            <person name="Mayer K."/>
            <person name="Rudd S."/>
            <person name="Schoof H."/>
            <person name="Schueller C."/>
            <person name="Zaccaria P."/>
            <person name="Mewes H.W."/>
            <person name="Bevan M."/>
            <person name="Fransz P."/>
        </authorList>
    </citation>
    <scope>NUCLEOTIDE SEQUENCE [LARGE SCALE GENOMIC DNA]</scope>
    <source>
        <strain evidence="6">cv. Columbia</strain>
    </source>
</reference>
<dbReference type="Pfam" id="PF00107">
    <property type="entry name" value="ADH_zinc_N"/>
    <property type="match status" value="1"/>
</dbReference>
<dbReference type="Proteomes" id="UP000006548">
    <property type="component" value="Chromosome 5"/>
</dbReference>
<dbReference type="PANTHER" id="PTHR43205:SF24">
    <property type="entry name" value="ALLYL ALCOHOL DEHYDROGENASE_ NADP-DEPENDENT OXIDOREDUCTASE-LIKE PROTEIN-RELATED"/>
    <property type="match status" value="1"/>
</dbReference>
<dbReference type="InterPro" id="IPR036291">
    <property type="entry name" value="NAD(P)-bd_dom_sf"/>
</dbReference>
<accession>A0A1P8BD40</accession>
<dbReference type="ExpressionAtlas" id="A0A1P8BD40">
    <property type="expression patterns" value="baseline and differential"/>
</dbReference>
<evidence type="ECO:0007829" key="8">
    <source>
        <dbReference type="ProteomicsDB" id="A0A1P8BD40"/>
    </source>
</evidence>
<dbReference type="Pfam" id="PF16884">
    <property type="entry name" value="ADH_N_2"/>
    <property type="match status" value="1"/>
</dbReference>
<reference evidence="6" key="2">
    <citation type="journal article" date="2017" name="Plant J.">
        <title>Araport11: a complete reannotation of the Arabidopsis thaliana reference genome.</title>
        <authorList>
            <person name="Cheng C.Y."/>
            <person name="Krishnakumar V."/>
            <person name="Chan A.P."/>
            <person name="Thibaud-Nissen F."/>
            <person name="Schobel S."/>
            <person name="Town C.D."/>
        </authorList>
    </citation>
    <scope>GENOME REANNOTATION</scope>
    <source>
        <strain evidence="6">cv. Columbia</strain>
    </source>
</reference>
<dbReference type="TAIR" id="AT5G38000"/>
<evidence type="ECO:0000259" key="2">
    <source>
        <dbReference type="Pfam" id="PF00107"/>
    </source>
</evidence>
<dbReference type="InterPro" id="IPR041694">
    <property type="entry name" value="ADH_N_2"/>
</dbReference>
<evidence type="ECO:0000259" key="3">
    <source>
        <dbReference type="Pfam" id="PF16884"/>
    </source>
</evidence>